<keyword evidence="5" id="KW-1185">Reference proteome</keyword>
<dbReference type="EMBL" id="JBJUIK010000007">
    <property type="protein sequence ID" value="KAL3523685.1"/>
    <property type="molecule type" value="Genomic_DNA"/>
</dbReference>
<comment type="similarity">
    <text evidence="1">Belongs to the PPR family. P subfamily.</text>
</comment>
<dbReference type="InterPro" id="IPR050667">
    <property type="entry name" value="PPR-containing_protein"/>
</dbReference>
<accession>A0ABD2ZW40</accession>
<dbReference type="PROSITE" id="PS51375">
    <property type="entry name" value="PPR"/>
    <property type="match status" value="2"/>
</dbReference>
<dbReference type="PANTHER" id="PTHR47939">
    <property type="entry name" value="MEMBRANE-ASSOCIATED SALT-INDUCIBLE PROTEIN-LIKE"/>
    <property type="match status" value="1"/>
</dbReference>
<dbReference type="InterPro" id="IPR011990">
    <property type="entry name" value="TPR-like_helical_dom_sf"/>
</dbReference>
<dbReference type="Gene3D" id="1.25.40.10">
    <property type="entry name" value="Tetratricopeptide repeat domain"/>
    <property type="match status" value="2"/>
</dbReference>
<dbReference type="InterPro" id="IPR002885">
    <property type="entry name" value="PPR_rpt"/>
</dbReference>
<evidence type="ECO:0008006" key="6">
    <source>
        <dbReference type="Google" id="ProtNLM"/>
    </source>
</evidence>
<gene>
    <name evidence="4" type="ORF">ACH5RR_016519</name>
</gene>
<feature type="repeat" description="PPR" evidence="3">
    <location>
        <begin position="86"/>
        <end position="120"/>
    </location>
</feature>
<dbReference type="Proteomes" id="UP001630127">
    <property type="component" value="Unassembled WGS sequence"/>
</dbReference>
<dbReference type="AlphaFoldDB" id="A0ABD2ZW40"/>
<protein>
    <recommendedName>
        <fullName evidence="6">Pentatricopeptide repeat-containing protein</fullName>
    </recommendedName>
</protein>
<sequence length="144" mass="16421">MNRMVDCGKMDMAMAVYTQLERLGLRPNVYTYGIVIKVLCRKSSLEEAVDVFRKLLNSSMLVSEIGMFDEAVDQFKSFKELGIYLDEIAYHVAIDALCKLGKVEGAVRFLDEMKCNKMVQDVVNCTTLINGLMGVFLLEEYRMH</sequence>
<evidence type="ECO:0000313" key="5">
    <source>
        <dbReference type="Proteomes" id="UP001630127"/>
    </source>
</evidence>
<organism evidence="4 5">
    <name type="scientific">Cinchona calisaya</name>
    <dbReference type="NCBI Taxonomy" id="153742"/>
    <lineage>
        <taxon>Eukaryota</taxon>
        <taxon>Viridiplantae</taxon>
        <taxon>Streptophyta</taxon>
        <taxon>Embryophyta</taxon>
        <taxon>Tracheophyta</taxon>
        <taxon>Spermatophyta</taxon>
        <taxon>Magnoliopsida</taxon>
        <taxon>eudicotyledons</taxon>
        <taxon>Gunneridae</taxon>
        <taxon>Pentapetalae</taxon>
        <taxon>asterids</taxon>
        <taxon>lamiids</taxon>
        <taxon>Gentianales</taxon>
        <taxon>Rubiaceae</taxon>
        <taxon>Cinchonoideae</taxon>
        <taxon>Cinchoneae</taxon>
        <taxon>Cinchona</taxon>
    </lineage>
</organism>
<evidence type="ECO:0000256" key="1">
    <source>
        <dbReference type="ARBA" id="ARBA00007626"/>
    </source>
</evidence>
<feature type="repeat" description="PPR" evidence="3">
    <location>
        <begin position="28"/>
        <end position="62"/>
    </location>
</feature>
<comment type="caution">
    <text evidence="4">The sequence shown here is derived from an EMBL/GenBank/DDBJ whole genome shotgun (WGS) entry which is preliminary data.</text>
</comment>
<evidence type="ECO:0000256" key="3">
    <source>
        <dbReference type="PROSITE-ProRule" id="PRU00708"/>
    </source>
</evidence>
<evidence type="ECO:0000313" key="4">
    <source>
        <dbReference type="EMBL" id="KAL3523685.1"/>
    </source>
</evidence>
<keyword evidence="2" id="KW-0677">Repeat</keyword>
<reference evidence="4 5" key="1">
    <citation type="submission" date="2024-11" db="EMBL/GenBank/DDBJ databases">
        <title>A near-complete genome assembly of Cinchona calisaya.</title>
        <authorList>
            <person name="Lian D.C."/>
            <person name="Zhao X.W."/>
            <person name="Wei L."/>
        </authorList>
    </citation>
    <scope>NUCLEOTIDE SEQUENCE [LARGE SCALE GENOMIC DNA]</scope>
    <source>
        <tissue evidence="4">Nenye</tissue>
    </source>
</reference>
<evidence type="ECO:0000256" key="2">
    <source>
        <dbReference type="ARBA" id="ARBA00022737"/>
    </source>
</evidence>
<dbReference type="Pfam" id="PF13041">
    <property type="entry name" value="PPR_2"/>
    <property type="match status" value="2"/>
</dbReference>
<dbReference type="NCBIfam" id="TIGR00756">
    <property type="entry name" value="PPR"/>
    <property type="match status" value="2"/>
</dbReference>
<name>A0ABD2ZW40_9GENT</name>
<dbReference type="PANTHER" id="PTHR47939:SF13">
    <property type="entry name" value="OS03G0201400 PROTEIN"/>
    <property type="match status" value="1"/>
</dbReference>
<proteinExistence type="inferred from homology"/>